<gene>
    <name evidence="1" type="ORF">L2E82_45156</name>
</gene>
<comment type="caution">
    <text evidence="1">The sequence shown here is derived from an EMBL/GenBank/DDBJ whole genome shotgun (WGS) entry which is preliminary data.</text>
</comment>
<organism evidence="1 2">
    <name type="scientific">Cichorium intybus</name>
    <name type="common">Chicory</name>
    <dbReference type="NCBI Taxonomy" id="13427"/>
    <lineage>
        <taxon>Eukaryota</taxon>
        <taxon>Viridiplantae</taxon>
        <taxon>Streptophyta</taxon>
        <taxon>Embryophyta</taxon>
        <taxon>Tracheophyta</taxon>
        <taxon>Spermatophyta</taxon>
        <taxon>Magnoliopsida</taxon>
        <taxon>eudicotyledons</taxon>
        <taxon>Gunneridae</taxon>
        <taxon>Pentapetalae</taxon>
        <taxon>asterids</taxon>
        <taxon>campanulids</taxon>
        <taxon>Asterales</taxon>
        <taxon>Asteraceae</taxon>
        <taxon>Cichorioideae</taxon>
        <taxon>Cichorieae</taxon>
        <taxon>Cichoriinae</taxon>
        <taxon>Cichorium</taxon>
    </lineage>
</organism>
<reference evidence="2" key="1">
    <citation type="journal article" date="2022" name="Mol. Ecol. Resour.">
        <title>The genomes of chicory, endive, great burdock and yacon provide insights into Asteraceae palaeo-polyploidization history and plant inulin production.</title>
        <authorList>
            <person name="Fan W."/>
            <person name="Wang S."/>
            <person name="Wang H."/>
            <person name="Wang A."/>
            <person name="Jiang F."/>
            <person name="Liu H."/>
            <person name="Zhao H."/>
            <person name="Xu D."/>
            <person name="Zhang Y."/>
        </authorList>
    </citation>
    <scope>NUCLEOTIDE SEQUENCE [LARGE SCALE GENOMIC DNA]</scope>
    <source>
        <strain evidence="2">cv. Punajuju</strain>
    </source>
</reference>
<reference evidence="1 2" key="2">
    <citation type="journal article" date="2022" name="Mol. Ecol. Resour.">
        <title>The genomes of chicory, endive, great burdock and yacon provide insights into Asteraceae paleo-polyploidization history and plant inulin production.</title>
        <authorList>
            <person name="Fan W."/>
            <person name="Wang S."/>
            <person name="Wang H."/>
            <person name="Wang A."/>
            <person name="Jiang F."/>
            <person name="Liu H."/>
            <person name="Zhao H."/>
            <person name="Xu D."/>
            <person name="Zhang Y."/>
        </authorList>
    </citation>
    <scope>NUCLEOTIDE SEQUENCE [LARGE SCALE GENOMIC DNA]</scope>
    <source>
        <strain evidence="2">cv. Punajuju</strain>
        <tissue evidence="1">Leaves</tissue>
    </source>
</reference>
<dbReference type="EMBL" id="CM042016">
    <property type="protein sequence ID" value="KAI3700525.1"/>
    <property type="molecule type" value="Genomic_DNA"/>
</dbReference>
<proteinExistence type="predicted"/>
<name>A0ACB8ZWM1_CICIN</name>
<evidence type="ECO:0000313" key="1">
    <source>
        <dbReference type="EMBL" id="KAI3700525.1"/>
    </source>
</evidence>
<dbReference type="Proteomes" id="UP001055811">
    <property type="component" value="Linkage Group LG08"/>
</dbReference>
<accession>A0ACB8ZWM1</accession>
<sequence length="124" mass="14147">MGSNRYISDEGEGSANNSIEMIEVSEDSEAEEEYESEHESYNSNVIESPGGKTKLWQPVLPKEYMVDVKATFESLDDAINMYKLYAEKAGFDVHLYSQNEILVFDILCNLFGLSLFYLFKNMNS</sequence>
<evidence type="ECO:0000313" key="2">
    <source>
        <dbReference type="Proteomes" id="UP001055811"/>
    </source>
</evidence>
<keyword evidence="2" id="KW-1185">Reference proteome</keyword>
<protein>
    <submittedName>
        <fullName evidence="1">Uncharacterized protein</fullName>
    </submittedName>
</protein>